<evidence type="ECO:0000256" key="3">
    <source>
        <dbReference type="PROSITE-ProRule" id="PRU01161"/>
    </source>
</evidence>
<feature type="region of interest" description="Disordered" evidence="4">
    <location>
        <begin position="1265"/>
        <end position="1289"/>
    </location>
</feature>
<keyword evidence="7" id="KW-1185">Reference proteome</keyword>
<dbReference type="GO" id="GO:0016020">
    <property type="term" value="C:membrane"/>
    <property type="evidence" value="ECO:0007669"/>
    <property type="project" value="TreeGrafter"/>
</dbReference>
<dbReference type="GO" id="GO:0004620">
    <property type="term" value="F:phospholipase activity"/>
    <property type="evidence" value="ECO:0007669"/>
    <property type="project" value="InterPro"/>
</dbReference>
<protein>
    <submittedName>
        <fullName evidence="6">Phospholipase A I</fullName>
    </submittedName>
</protein>
<evidence type="ECO:0000256" key="4">
    <source>
        <dbReference type="SAM" id="MobiDB-lite"/>
    </source>
</evidence>
<gene>
    <name evidence="6" type="primary">PLA1</name>
    <name evidence="6" type="ORF">SDJN03_20008</name>
</gene>
<evidence type="ECO:0000259" key="5">
    <source>
        <dbReference type="PROSITE" id="PS51635"/>
    </source>
</evidence>
<comment type="caution">
    <text evidence="6">The sequence shown here is derived from an EMBL/GenBank/DDBJ whole genome shotgun (WGS) entry which is preliminary data.</text>
</comment>
<dbReference type="EMBL" id="JAGKQH010000013">
    <property type="protein sequence ID" value="KAG6584076.1"/>
    <property type="molecule type" value="Genomic_DNA"/>
</dbReference>
<feature type="short sequence motif" description="DGA/G" evidence="3">
    <location>
        <begin position="788"/>
        <end position="790"/>
    </location>
</feature>
<accession>A0AAV6MMX2</accession>
<feature type="active site" description="Proton acceptor" evidence="3">
    <location>
        <position position="788"/>
    </location>
</feature>
<evidence type="ECO:0000256" key="2">
    <source>
        <dbReference type="ARBA" id="ARBA00022963"/>
    </source>
</evidence>
<dbReference type="InterPro" id="IPR001611">
    <property type="entry name" value="Leu-rich_rpt"/>
</dbReference>
<name>A0AAV6MMX2_9ROSI</name>
<dbReference type="Proteomes" id="UP000685013">
    <property type="component" value="Chromosome 13"/>
</dbReference>
<feature type="short sequence motif" description="GXGXXG" evidence="3">
    <location>
        <begin position="562"/>
        <end position="567"/>
    </location>
</feature>
<dbReference type="SMART" id="SM00369">
    <property type="entry name" value="LRR_TYP"/>
    <property type="match status" value="3"/>
</dbReference>
<keyword evidence="3" id="KW-0443">Lipid metabolism</keyword>
<reference evidence="6 7" key="1">
    <citation type="journal article" date="2021" name="Hortic Res">
        <title>The domestication of Cucurbita argyrosperma as revealed by the genome of its wild relative.</title>
        <authorList>
            <person name="Barrera-Redondo J."/>
            <person name="Sanchez-de la Vega G."/>
            <person name="Aguirre-Liguori J.A."/>
            <person name="Castellanos-Morales G."/>
            <person name="Gutierrez-Guerrero Y.T."/>
            <person name="Aguirre-Dugua X."/>
            <person name="Aguirre-Planter E."/>
            <person name="Tenaillon M.I."/>
            <person name="Lira-Saade R."/>
            <person name="Eguiarte L.E."/>
        </authorList>
    </citation>
    <scope>NUCLEOTIDE SEQUENCE [LARGE SCALE GENOMIC DNA]</scope>
    <source>
        <strain evidence="6">JBR-2021</strain>
    </source>
</reference>
<keyword evidence="2 3" id="KW-0442">Lipid degradation</keyword>
<dbReference type="InterPro" id="IPR045217">
    <property type="entry name" value="PNPLA8-like"/>
</dbReference>
<feature type="compositionally biased region" description="Low complexity" evidence="4">
    <location>
        <begin position="54"/>
        <end position="67"/>
    </location>
</feature>
<evidence type="ECO:0000313" key="7">
    <source>
        <dbReference type="Proteomes" id="UP000685013"/>
    </source>
</evidence>
<organism evidence="6 7">
    <name type="scientific">Cucurbita argyrosperma subsp. sororia</name>
    <dbReference type="NCBI Taxonomy" id="37648"/>
    <lineage>
        <taxon>Eukaryota</taxon>
        <taxon>Viridiplantae</taxon>
        <taxon>Streptophyta</taxon>
        <taxon>Embryophyta</taxon>
        <taxon>Tracheophyta</taxon>
        <taxon>Spermatophyta</taxon>
        <taxon>Magnoliopsida</taxon>
        <taxon>eudicotyledons</taxon>
        <taxon>Gunneridae</taxon>
        <taxon>Pentapetalae</taxon>
        <taxon>rosids</taxon>
        <taxon>fabids</taxon>
        <taxon>Cucurbitales</taxon>
        <taxon>Cucurbitaceae</taxon>
        <taxon>Cucurbiteae</taxon>
        <taxon>Cucurbita</taxon>
    </lineage>
</organism>
<feature type="non-terminal residue" evidence="6">
    <location>
        <position position="1"/>
    </location>
</feature>
<feature type="compositionally biased region" description="Acidic residues" evidence="4">
    <location>
        <begin position="1266"/>
        <end position="1276"/>
    </location>
</feature>
<dbReference type="Pfam" id="PF13855">
    <property type="entry name" value="LRR_8"/>
    <property type="match status" value="1"/>
</dbReference>
<dbReference type="CDD" id="cd07211">
    <property type="entry name" value="Pat_PNPLA8"/>
    <property type="match status" value="1"/>
</dbReference>
<dbReference type="InterPro" id="IPR002641">
    <property type="entry name" value="PNPLA_dom"/>
</dbReference>
<sequence>MNSRRLSLQGSIAVVPTEDSDCTWKELVFSFGCLREMVLCSAPEEDVENPERVSSSSSCSSSSSSSSLSTTILTQGHELGFRIDLDWSAGDDEDQVALRLQSQLMVALPVPQDAVQVELQYHEEADNVDVDMRVLKRREPLRAVTMTKSAGSGQQNDGIGVLTRLFRSNVAPTTPGVGEGMIDCGEHWKTVTMLNLCGCGLSALPADLSRLPQLEKLYLENNKLSVLPPELGEIKSLKVLRVDSNFLISVPVELRQCVGLVELSLEYNKLVRPLLDFRAMSELRVLRLFGNPLEFLPEILPLHNLRHLSLANIRLVADENLRSVDVQIEMENNSYFGASRHKLSAFFSLIFRFSSCHHPLLASALAKIMQDKGNRAVISKDENAIHQLISMISSENRHVVVQACFALSSLAADVSIAMQLMKADIMQPIKTVLNSVSQDEVISVLQVVAKLAFTSDTVSQKMLTKDLLKSLKFLCAQTNPEVQRSALLTVGNLAFCLDNRRILVTSEQLRELLLRLTVAPNPRVNKAAARALAILGENENLRRAMKGRPVAKQGLRILSMDGGGMKGLATVQILKEIEKGTGRRIHELFDLICGTSTGGMLAVALGIKQMTLDQCEEIYKNLGKLVFAEPTPKDSEAASWREKLDQLYKSSSQSFRVVVHGSKHSADQFERLLKEMCEDEDGDLLIESAVKNPPKVFVVSTLVSMVPAQPFLFRNYQYPVGTPEVPLAISDSSGITVFGSPLASAPDGYKCSAFIGSCKHQVWKAIRASSAAPYYLDDFSDDLNRWQDGAIVANNPTIFGIREAQLLWPDARIDCLVSVGSGSTPMKVRKGGWRYLDTGQVLIESACSVDRVEEALSTLLPMLPEIHYFRFDPVDERCDMELDETDPAVWLKLEAAVEEYIQSNNLAFKNACERLIMPYQHDEKWSENVNPLHFSRVMASSADENSPSLGWRRNVLLIEASHSPDAGRFMHHARELEAFCSKNGIRISLMQGTSGVLKTVPSSTFPTPFTSPLFTGSFPTSPLLYSPDTGPQRLGRIDIVPPLSLDGQLGKGATFTPESPSGPRELSLPVRVLHEKLQNSPQVGIVHLALQNDSSGSILSWQNDVFVVAEPGELAEKFLRSVKLSLLSAMQSHRRKGASLLANVLTVSDLVALKPYFQIGGIVHRYLGRQTQVMEDNQEIGAYLFRRTVPSLHLSPDDVRWMVGAWRDRIIFCTGTYGPTPALIRAFLNSGAKAVICSSNKPPEMPSTTLQAGDYDVIENGKFELGEEEGEDDDVEPSSPTSDWEDSDVEKMGNYSLDTWDDNEEELSQFVCHLYDSLFRERASVYDALRHALASHPKLRYTCHLPGVQ</sequence>
<keyword evidence="1 3" id="KW-0378">Hydrolase</keyword>
<feature type="region of interest" description="Disordered" evidence="4">
    <location>
        <begin position="44"/>
        <end position="67"/>
    </location>
</feature>
<evidence type="ECO:0000313" key="6">
    <source>
        <dbReference type="EMBL" id="KAG6584076.1"/>
    </source>
</evidence>
<dbReference type="PANTHER" id="PTHR24185">
    <property type="entry name" value="CALCIUM-INDEPENDENT PHOSPHOLIPASE A2-GAMMA"/>
    <property type="match status" value="1"/>
</dbReference>
<evidence type="ECO:0000256" key="1">
    <source>
        <dbReference type="ARBA" id="ARBA00022801"/>
    </source>
</evidence>
<dbReference type="GO" id="GO:0016042">
    <property type="term" value="P:lipid catabolic process"/>
    <property type="evidence" value="ECO:0007669"/>
    <property type="project" value="UniProtKB-UniRule"/>
</dbReference>
<dbReference type="InterPro" id="IPR003591">
    <property type="entry name" value="Leu-rich_rpt_typical-subtyp"/>
</dbReference>
<feature type="domain" description="PNPLA" evidence="5">
    <location>
        <begin position="558"/>
        <end position="801"/>
    </location>
</feature>
<feature type="short sequence motif" description="GXSXG" evidence="3">
    <location>
        <begin position="594"/>
        <end position="598"/>
    </location>
</feature>
<feature type="active site" description="Nucleophile" evidence="3">
    <location>
        <position position="596"/>
    </location>
</feature>
<proteinExistence type="predicted"/>
<dbReference type="PANTHER" id="PTHR24185:SF1">
    <property type="entry name" value="CALCIUM-INDEPENDENT PHOSPHOLIPASE A2-GAMMA"/>
    <property type="match status" value="1"/>
</dbReference>
<dbReference type="PROSITE" id="PS51635">
    <property type="entry name" value="PNPLA"/>
    <property type="match status" value="1"/>
</dbReference>
<dbReference type="Pfam" id="PF01734">
    <property type="entry name" value="Patatin"/>
    <property type="match status" value="1"/>
</dbReference>
<dbReference type="GO" id="GO:0006631">
    <property type="term" value="P:fatty acid metabolic process"/>
    <property type="evidence" value="ECO:0007669"/>
    <property type="project" value="TreeGrafter"/>
</dbReference>